<feature type="domain" description="NAD-dependent epimerase/dehydratase" evidence="3">
    <location>
        <begin position="4"/>
        <end position="241"/>
    </location>
</feature>
<dbReference type="PANTHER" id="PTHR10366">
    <property type="entry name" value="NAD DEPENDENT EPIMERASE/DEHYDRATASE"/>
    <property type="match status" value="1"/>
</dbReference>
<evidence type="ECO:0000313" key="5">
    <source>
        <dbReference type="Proteomes" id="UP001165269"/>
    </source>
</evidence>
<dbReference type="SUPFAM" id="SSF51735">
    <property type="entry name" value="NAD(P)-binding Rossmann-fold domains"/>
    <property type="match status" value="1"/>
</dbReference>
<comment type="caution">
    <text evidence="4">The sequence shown here is derived from an EMBL/GenBank/DDBJ whole genome shotgun (WGS) entry which is preliminary data.</text>
</comment>
<dbReference type="Pfam" id="PF01370">
    <property type="entry name" value="Epimerase"/>
    <property type="match status" value="1"/>
</dbReference>
<name>A0ABS9YCB4_9ACTN</name>
<proteinExistence type="inferred from homology"/>
<evidence type="ECO:0000256" key="1">
    <source>
        <dbReference type="ARBA" id="ARBA00023002"/>
    </source>
</evidence>
<evidence type="ECO:0000259" key="3">
    <source>
        <dbReference type="Pfam" id="PF01370"/>
    </source>
</evidence>
<comment type="similarity">
    <text evidence="2">Belongs to the NAD(P)-dependent epimerase/dehydratase family. Dihydroflavonol-4-reductase subfamily.</text>
</comment>
<evidence type="ECO:0000313" key="4">
    <source>
        <dbReference type="EMBL" id="MCI3274882.1"/>
    </source>
</evidence>
<evidence type="ECO:0000256" key="2">
    <source>
        <dbReference type="ARBA" id="ARBA00023445"/>
    </source>
</evidence>
<gene>
    <name evidence="4" type="ORF">MQP27_27745</name>
</gene>
<dbReference type="Gene3D" id="3.40.50.720">
    <property type="entry name" value="NAD(P)-binding Rossmann-like Domain"/>
    <property type="match status" value="1"/>
</dbReference>
<dbReference type="CDD" id="cd05227">
    <property type="entry name" value="AR_SDR_e"/>
    <property type="match status" value="1"/>
</dbReference>
<dbReference type="InterPro" id="IPR050425">
    <property type="entry name" value="NAD(P)_dehydrat-like"/>
</dbReference>
<organism evidence="4 5">
    <name type="scientific">Streptomyces cylindrosporus</name>
    <dbReference type="NCBI Taxonomy" id="2927583"/>
    <lineage>
        <taxon>Bacteria</taxon>
        <taxon>Bacillati</taxon>
        <taxon>Actinomycetota</taxon>
        <taxon>Actinomycetes</taxon>
        <taxon>Kitasatosporales</taxon>
        <taxon>Streptomycetaceae</taxon>
        <taxon>Streptomyces</taxon>
    </lineage>
</organism>
<protein>
    <submittedName>
        <fullName evidence="4">Aldehyde reductase</fullName>
    </submittedName>
</protein>
<dbReference type="InterPro" id="IPR001509">
    <property type="entry name" value="Epimerase_deHydtase"/>
</dbReference>
<keyword evidence="5" id="KW-1185">Reference proteome</keyword>
<reference evidence="4" key="1">
    <citation type="submission" date="2022-03" db="EMBL/GenBank/DDBJ databases">
        <title>Streptomyces 7R015 and 7R016 isolated from Barleria lupulina in Thailand.</title>
        <authorList>
            <person name="Kanchanasin P."/>
            <person name="Phongsopitanun W."/>
            <person name="Tanasupawat S."/>
        </authorList>
    </citation>
    <scope>NUCLEOTIDE SEQUENCE</scope>
    <source>
        <strain evidence="4">7R015</strain>
    </source>
</reference>
<dbReference type="InterPro" id="IPR036291">
    <property type="entry name" value="NAD(P)-bd_dom_sf"/>
</dbReference>
<keyword evidence="1" id="KW-0560">Oxidoreductase</keyword>
<accession>A0ABS9YCB4</accession>
<dbReference type="Proteomes" id="UP001165269">
    <property type="component" value="Unassembled WGS sequence"/>
</dbReference>
<dbReference type="EMBL" id="JALDAY010000008">
    <property type="protein sequence ID" value="MCI3274882.1"/>
    <property type="molecule type" value="Genomic_DNA"/>
</dbReference>
<dbReference type="PANTHER" id="PTHR10366:SF564">
    <property type="entry name" value="STEROL-4-ALPHA-CARBOXYLATE 3-DEHYDROGENASE, DECARBOXYLATING"/>
    <property type="match status" value="1"/>
</dbReference>
<sequence>MAHVLVTGGTGFLASHTIAQLLAAGHTVTTTVRSLARRSDVERMLGVAGAPRTDTVSYVEADLTADRGWDRAVAGADHLLHIASPFPGAGPKHEDEVIVPARDGTLRVLRAARDAGVRRTVLTSSFAAVGYGHGPTDRTFTEDDWTRTDGPGVSAYVKSKAVAERAAWDFVEGEGGGMELTVVNPVGIFGPVLGPDYSASIRVVHAMLTGGMRSAPPIWTNTVDVRDAADLHLRAMTAPGAAGQRYLALAGEPLSFHDIALALRERLGEVAAEAPTGTAPAWLLRLLAATVRPALRETVPQLGVVRRASNAKARKELDWSPRSNEDAVVATAESLVRLGLLSG</sequence>
<dbReference type="RefSeq" id="WP_242768630.1">
    <property type="nucleotide sequence ID" value="NZ_JALDAY010000008.1"/>
</dbReference>